<organism evidence="13 14">
    <name type="scientific">Flavobacterium zepuense</name>
    <dbReference type="NCBI Taxonomy" id="2593302"/>
    <lineage>
        <taxon>Bacteria</taxon>
        <taxon>Pseudomonadati</taxon>
        <taxon>Bacteroidota</taxon>
        <taxon>Flavobacteriia</taxon>
        <taxon>Flavobacteriales</taxon>
        <taxon>Flavobacteriaceae</taxon>
        <taxon>Flavobacterium</taxon>
    </lineage>
</organism>
<feature type="binding site" evidence="9">
    <location>
        <position position="110"/>
    </location>
    <ligand>
        <name>4-amino-2-methyl-5-(diphosphooxymethyl)pyrimidine</name>
        <dbReference type="ChEBI" id="CHEBI:57841"/>
    </ligand>
</feature>
<dbReference type="OrthoDB" id="9812206at2"/>
<dbReference type="InterPro" id="IPR013785">
    <property type="entry name" value="Aldolase_TIM"/>
</dbReference>
<feature type="binding site" evidence="9">
    <location>
        <position position="72"/>
    </location>
    <ligand>
        <name>Mg(2+)</name>
        <dbReference type="ChEBI" id="CHEBI:18420"/>
    </ligand>
</feature>
<dbReference type="InterPro" id="IPR036206">
    <property type="entry name" value="ThiamineP_synth_sf"/>
</dbReference>
<keyword evidence="4 9" id="KW-0460">Magnesium</keyword>
<dbReference type="HAMAP" id="MF_00097">
    <property type="entry name" value="TMP_synthase"/>
    <property type="match status" value="1"/>
</dbReference>
<dbReference type="GO" id="GO:0000287">
    <property type="term" value="F:magnesium ion binding"/>
    <property type="evidence" value="ECO:0007669"/>
    <property type="project" value="UniProtKB-UniRule"/>
</dbReference>
<accession>A0A552V3W8</accession>
<comment type="catalytic activity">
    <reaction evidence="7 9 10">
        <text>2-(2-carboxy-4-methylthiazol-5-yl)ethyl phosphate + 4-amino-2-methyl-5-(diphosphooxymethyl)pyrimidine + 2 H(+) = thiamine phosphate + CO2 + diphosphate</text>
        <dbReference type="Rhea" id="RHEA:47848"/>
        <dbReference type="ChEBI" id="CHEBI:15378"/>
        <dbReference type="ChEBI" id="CHEBI:16526"/>
        <dbReference type="ChEBI" id="CHEBI:33019"/>
        <dbReference type="ChEBI" id="CHEBI:37575"/>
        <dbReference type="ChEBI" id="CHEBI:57841"/>
        <dbReference type="ChEBI" id="CHEBI:62890"/>
        <dbReference type="EC" id="2.5.1.3"/>
    </reaction>
</comment>
<reference evidence="13 14" key="1">
    <citation type="submission" date="2019-07" db="EMBL/GenBank/DDBJ databases">
        <title>Flavobacterium sp. nov., isolated from glacier ice.</title>
        <authorList>
            <person name="Liu Q."/>
            <person name="Xin Y.-H."/>
        </authorList>
    </citation>
    <scope>NUCLEOTIDE SEQUENCE [LARGE SCALE GENOMIC DNA]</scope>
    <source>
        <strain evidence="13 14">ZT4R6</strain>
    </source>
</reference>
<dbReference type="EMBL" id="VJVZ01000004">
    <property type="protein sequence ID" value="TRW25151.1"/>
    <property type="molecule type" value="Genomic_DNA"/>
</dbReference>
<dbReference type="PANTHER" id="PTHR20857">
    <property type="entry name" value="THIAMINE-PHOSPHATE PYROPHOSPHORYLASE"/>
    <property type="match status" value="1"/>
</dbReference>
<dbReference type="PANTHER" id="PTHR20857:SF23">
    <property type="entry name" value="THIAMINE BIOSYNTHETIC BIFUNCTIONAL ENZYME"/>
    <property type="match status" value="1"/>
</dbReference>
<comment type="pathway">
    <text evidence="1 9 11">Cofactor biosynthesis; thiamine diphosphate biosynthesis; thiamine phosphate from 4-amino-2-methyl-5-diphosphomethylpyrimidine and 4-methyl-5-(2-phosphoethyl)-thiazole: step 1/1.</text>
</comment>
<evidence type="ECO:0000256" key="3">
    <source>
        <dbReference type="ARBA" id="ARBA00022723"/>
    </source>
</evidence>
<dbReference type="Pfam" id="PF02581">
    <property type="entry name" value="TMP-TENI"/>
    <property type="match status" value="1"/>
</dbReference>
<evidence type="ECO:0000256" key="5">
    <source>
        <dbReference type="ARBA" id="ARBA00022977"/>
    </source>
</evidence>
<dbReference type="GO" id="GO:0004789">
    <property type="term" value="F:thiamine-phosphate diphosphorylase activity"/>
    <property type="evidence" value="ECO:0007669"/>
    <property type="project" value="UniProtKB-UniRule"/>
</dbReference>
<dbReference type="AlphaFoldDB" id="A0A552V3W8"/>
<dbReference type="EC" id="2.5.1.3" evidence="9"/>
<keyword evidence="3 9" id="KW-0479">Metal-binding</keyword>
<evidence type="ECO:0000256" key="1">
    <source>
        <dbReference type="ARBA" id="ARBA00005165"/>
    </source>
</evidence>
<keyword evidence="14" id="KW-1185">Reference proteome</keyword>
<comment type="function">
    <text evidence="9">Condenses 4-methyl-5-(beta-hydroxyethyl)thiazole monophosphate (THZ-P) and 2-methyl-4-amino-5-hydroxymethyl pyrimidine pyrophosphate (HMP-PP) to form thiamine monophosphate (TMP).</text>
</comment>
<evidence type="ECO:0000256" key="7">
    <source>
        <dbReference type="ARBA" id="ARBA00047851"/>
    </source>
</evidence>
<sequence>MDNHFPYRLYLVVSEDACLGRDIIWVTEQAIKGGVDVVQLREKHLNTPDFTTSALRLKEMLDGYNVPLIINDTIAVAQASGAAGIHVGNSDTPPSKIRQLWPECGTVGYSIEYLEQLYSPEIQHSDYLGISPVFSTLTKTDTVTEWGLEGILNIRALTSKPLVAIGNMNAHNARDVIRAGADCLAVVSAICSADDPAKAAEAIRNQIEKAL</sequence>
<dbReference type="InterPro" id="IPR022998">
    <property type="entry name" value="ThiamineP_synth_TenI"/>
</dbReference>
<comment type="cofactor">
    <cofactor evidence="9">
        <name>Mg(2+)</name>
        <dbReference type="ChEBI" id="CHEBI:18420"/>
    </cofactor>
    <text evidence="9">Binds 1 Mg(2+) ion per subunit.</text>
</comment>
<evidence type="ECO:0000256" key="4">
    <source>
        <dbReference type="ARBA" id="ARBA00022842"/>
    </source>
</evidence>
<gene>
    <name evidence="9 13" type="primary">thiE</name>
    <name evidence="13" type="ORF">FMM05_07535</name>
</gene>
<dbReference type="SUPFAM" id="SSF51391">
    <property type="entry name" value="Thiamin phosphate synthase"/>
    <property type="match status" value="1"/>
</dbReference>
<evidence type="ECO:0000313" key="13">
    <source>
        <dbReference type="EMBL" id="TRW25151.1"/>
    </source>
</evidence>
<dbReference type="GO" id="GO:0009229">
    <property type="term" value="P:thiamine diphosphate biosynthetic process"/>
    <property type="evidence" value="ECO:0007669"/>
    <property type="project" value="UniProtKB-UniRule"/>
</dbReference>
<evidence type="ECO:0000313" key="14">
    <source>
        <dbReference type="Proteomes" id="UP000320643"/>
    </source>
</evidence>
<feature type="binding site" evidence="9">
    <location>
        <position position="71"/>
    </location>
    <ligand>
        <name>4-amino-2-methyl-5-(diphosphooxymethyl)pyrimidine</name>
        <dbReference type="ChEBI" id="CHEBI:57841"/>
    </ligand>
</feature>
<proteinExistence type="inferred from homology"/>
<dbReference type="NCBIfam" id="TIGR00693">
    <property type="entry name" value="thiE"/>
    <property type="match status" value="1"/>
</dbReference>
<feature type="domain" description="Thiamine phosphate synthase/TenI" evidence="12">
    <location>
        <begin position="9"/>
        <end position="190"/>
    </location>
</feature>
<name>A0A552V3W8_9FLAO</name>
<comment type="similarity">
    <text evidence="9 10">Belongs to the thiamine-phosphate synthase family.</text>
</comment>
<comment type="catalytic activity">
    <reaction evidence="6 9 10">
        <text>4-methyl-5-(2-phosphooxyethyl)-thiazole + 4-amino-2-methyl-5-(diphosphooxymethyl)pyrimidine + H(+) = thiamine phosphate + diphosphate</text>
        <dbReference type="Rhea" id="RHEA:22328"/>
        <dbReference type="ChEBI" id="CHEBI:15378"/>
        <dbReference type="ChEBI" id="CHEBI:33019"/>
        <dbReference type="ChEBI" id="CHEBI:37575"/>
        <dbReference type="ChEBI" id="CHEBI:57841"/>
        <dbReference type="ChEBI" id="CHEBI:58296"/>
        <dbReference type="EC" id="2.5.1.3"/>
    </reaction>
</comment>
<comment type="caution">
    <text evidence="9">Lacks conserved residue(s) required for the propagation of feature annotation.</text>
</comment>
<feature type="binding site" evidence="9">
    <location>
        <begin position="136"/>
        <end position="138"/>
    </location>
    <ligand>
        <name>2-[(2R,5Z)-2-carboxy-4-methylthiazol-5(2H)-ylidene]ethyl phosphate</name>
        <dbReference type="ChEBI" id="CHEBI:62899"/>
    </ligand>
</feature>
<comment type="catalytic activity">
    <reaction evidence="8 9 10">
        <text>2-[(2R,5Z)-2-carboxy-4-methylthiazol-5(2H)-ylidene]ethyl phosphate + 4-amino-2-methyl-5-(diphosphooxymethyl)pyrimidine + 2 H(+) = thiamine phosphate + CO2 + diphosphate</text>
        <dbReference type="Rhea" id="RHEA:47844"/>
        <dbReference type="ChEBI" id="CHEBI:15378"/>
        <dbReference type="ChEBI" id="CHEBI:16526"/>
        <dbReference type="ChEBI" id="CHEBI:33019"/>
        <dbReference type="ChEBI" id="CHEBI:37575"/>
        <dbReference type="ChEBI" id="CHEBI:57841"/>
        <dbReference type="ChEBI" id="CHEBI:62899"/>
        <dbReference type="EC" id="2.5.1.3"/>
    </reaction>
</comment>
<dbReference type="Proteomes" id="UP000320643">
    <property type="component" value="Unassembled WGS sequence"/>
</dbReference>
<keyword evidence="5 9" id="KW-0784">Thiamine biosynthesis</keyword>
<protein>
    <recommendedName>
        <fullName evidence="9">Thiamine-phosphate synthase</fullName>
        <shortName evidence="9">TP synthase</shortName>
        <shortName evidence="9">TPS</shortName>
        <ecNumber evidence="9">2.5.1.3</ecNumber>
    </recommendedName>
    <alternativeName>
        <fullName evidence="9">Thiamine-phosphate pyrophosphorylase</fullName>
        <shortName evidence="9">TMP pyrophosphorylase</shortName>
        <shortName evidence="9">TMP-PPase</shortName>
    </alternativeName>
</protein>
<evidence type="ECO:0000256" key="9">
    <source>
        <dbReference type="HAMAP-Rule" id="MF_00097"/>
    </source>
</evidence>
<feature type="binding site" evidence="9">
    <location>
        <position position="91"/>
    </location>
    <ligand>
        <name>Mg(2+)</name>
        <dbReference type="ChEBI" id="CHEBI:18420"/>
    </ligand>
</feature>
<dbReference type="UniPathway" id="UPA00060">
    <property type="reaction ID" value="UER00141"/>
</dbReference>
<dbReference type="GO" id="GO:0005737">
    <property type="term" value="C:cytoplasm"/>
    <property type="evidence" value="ECO:0007669"/>
    <property type="project" value="TreeGrafter"/>
</dbReference>
<comment type="caution">
    <text evidence="13">The sequence shown here is derived from an EMBL/GenBank/DDBJ whole genome shotgun (WGS) entry which is preliminary data.</text>
</comment>
<dbReference type="CDD" id="cd00564">
    <property type="entry name" value="TMP_TenI"/>
    <property type="match status" value="1"/>
</dbReference>
<feature type="binding site" evidence="9">
    <location>
        <begin position="187"/>
        <end position="188"/>
    </location>
    <ligand>
        <name>2-[(2R,5Z)-2-carboxy-4-methylthiazol-5(2H)-ylidene]ethyl phosphate</name>
        <dbReference type="ChEBI" id="CHEBI:62899"/>
    </ligand>
</feature>
<evidence type="ECO:0000256" key="6">
    <source>
        <dbReference type="ARBA" id="ARBA00047334"/>
    </source>
</evidence>
<dbReference type="GO" id="GO:0009228">
    <property type="term" value="P:thiamine biosynthetic process"/>
    <property type="evidence" value="ECO:0007669"/>
    <property type="project" value="UniProtKB-KW"/>
</dbReference>
<evidence type="ECO:0000256" key="10">
    <source>
        <dbReference type="RuleBase" id="RU003826"/>
    </source>
</evidence>
<feature type="binding site" evidence="9">
    <location>
        <begin position="39"/>
        <end position="43"/>
    </location>
    <ligand>
        <name>4-amino-2-methyl-5-(diphosphooxymethyl)pyrimidine</name>
        <dbReference type="ChEBI" id="CHEBI:57841"/>
    </ligand>
</feature>
<dbReference type="RefSeq" id="WP_143372733.1">
    <property type="nucleotide sequence ID" value="NZ_VJVZ01000004.1"/>
</dbReference>
<keyword evidence="2 9" id="KW-0808">Transferase</keyword>
<dbReference type="InterPro" id="IPR034291">
    <property type="entry name" value="TMP_synthase"/>
</dbReference>
<evidence type="ECO:0000256" key="11">
    <source>
        <dbReference type="RuleBase" id="RU004253"/>
    </source>
</evidence>
<evidence type="ECO:0000256" key="8">
    <source>
        <dbReference type="ARBA" id="ARBA00047883"/>
    </source>
</evidence>
<dbReference type="Gene3D" id="3.20.20.70">
    <property type="entry name" value="Aldolase class I"/>
    <property type="match status" value="1"/>
</dbReference>
<feature type="binding site" evidence="9">
    <location>
        <position position="139"/>
    </location>
    <ligand>
        <name>4-amino-2-methyl-5-(diphosphooxymethyl)pyrimidine</name>
        <dbReference type="ChEBI" id="CHEBI:57841"/>
    </ligand>
</feature>
<evidence type="ECO:0000259" key="12">
    <source>
        <dbReference type="Pfam" id="PF02581"/>
    </source>
</evidence>
<evidence type="ECO:0000256" key="2">
    <source>
        <dbReference type="ARBA" id="ARBA00022679"/>
    </source>
</evidence>